<dbReference type="EMBL" id="NSKC01000002">
    <property type="protein sequence ID" value="PAU84814.1"/>
    <property type="molecule type" value="Genomic_DNA"/>
</dbReference>
<feature type="transmembrane region" description="Helical" evidence="5">
    <location>
        <begin position="253"/>
        <end position="272"/>
    </location>
</feature>
<feature type="transmembrane region" description="Helical" evidence="5">
    <location>
        <begin position="222"/>
        <end position="241"/>
    </location>
</feature>
<protein>
    <submittedName>
        <fullName evidence="7">EamA family transporter</fullName>
    </submittedName>
</protein>
<feature type="transmembrane region" description="Helical" evidence="5">
    <location>
        <begin position="126"/>
        <end position="144"/>
    </location>
</feature>
<dbReference type="InterPro" id="IPR037185">
    <property type="entry name" value="EmrE-like"/>
</dbReference>
<feature type="domain" description="EamA" evidence="6">
    <location>
        <begin position="15"/>
        <end position="140"/>
    </location>
</feature>
<dbReference type="OrthoDB" id="168794at2157"/>
<evidence type="ECO:0000256" key="1">
    <source>
        <dbReference type="ARBA" id="ARBA00004141"/>
    </source>
</evidence>
<dbReference type="InterPro" id="IPR050638">
    <property type="entry name" value="AA-Vitamin_Transporters"/>
</dbReference>
<comment type="subcellular location">
    <subcellularLocation>
        <location evidence="1">Membrane</location>
        <topology evidence="1">Multi-pass membrane protein</topology>
    </subcellularLocation>
</comment>
<feature type="transmembrane region" description="Helical" evidence="5">
    <location>
        <begin position="34"/>
        <end position="57"/>
    </location>
</feature>
<dbReference type="PANTHER" id="PTHR32322">
    <property type="entry name" value="INNER MEMBRANE TRANSPORTER"/>
    <property type="match status" value="1"/>
</dbReference>
<comment type="caution">
    <text evidence="7">The sequence shown here is derived from an EMBL/GenBank/DDBJ whole genome shotgun (WGS) entry which is preliminary data.</text>
</comment>
<keyword evidence="8" id="KW-1185">Reference proteome</keyword>
<feature type="transmembrane region" description="Helical" evidence="5">
    <location>
        <begin position="7"/>
        <end position="28"/>
    </location>
</feature>
<keyword evidence="4 5" id="KW-0472">Membrane</keyword>
<evidence type="ECO:0000259" key="6">
    <source>
        <dbReference type="Pfam" id="PF00892"/>
    </source>
</evidence>
<evidence type="ECO:0000256" key="3">
    <source>
        <dbReference type="ARBA" id="ARBA00022989"/>
    </source>
</evidence>
<sequence>MSASIGRYAFALAPLVAAALWGGMYVVSKWGFELIPPVTLGFLRVAVGGGALWLVVAGRGGSTPSRDEWPAFVALGGWVTLTVATQFVGTELTNASQGSLLTVLTPVFTVLLGAAVLGERVTAAKAGGMTVAGAGTAVVIAGQYDLASMAAGNAAGVALLLVGSGAWAGYTVWGLPAVRRHGALRAATYSSLASVPMLGALAAVELWYLGLSPAEVPLTAESVAAVLYLGLASTAAAWYLWYKGLEFVPAGTVAVFFFAQPAVGAALGAALLGEALGPGYLIGGALMTAGIWAVSRERAASTDGDEAHDAAAE</sequence>
<feature type="transmembrane region" description="Helical" evidence="5">
    <location>
        <begin position="100"/>
        <end position="119"/>
    </location>
</feature>
<dbReference type="SUPFAM" id="SSF103481">
    <property type="entry name" value="Multidrug resistance efflux transporter EmrE"/>
    <property type="match status" value="2"/>
</dbReference>
<reference evidence="7 8" key="1">
    <citation type="submission" date="2017-08" db="EMBL/GenBank/DDBJ databases">
        <title>The strain WRN001 was isolated from Binhai saline alkaline soil, Tianjin, China.</title>
        <authorList>
            <person name="Liu D."/>
            <person name="Zhang G."/>
        </authorList>
    </citation>
    <scope>NUCLEOTIDE SEQUENCE [LARGE SCALE GENOMIC DNA]</scope>
    <source>
        <strain evidence="7 8">WN019</strain>
    </source>
</reference>
<evidence type="ECO:0000256" key="5">
    <source>
        <dbReference type="SAM" id="Phobius"/>
    </source>
</evidence>
<evidence type="ECO:0000256" key="2">
    <source>
        <dbReference type="ARBA" id="ARBA00022692"/>
    </source>
</evidence>
<evidence type="ECO:0000313" key="7">
    <source>
        <dbReference type="EMBL" id="PAU84814.1"/>
    </source>
</evidence>
<dbReference type="InterPro" id="IPR000620">
    <property type="entry name" value="EamA_dom"/>
</dbReference>
<feature type="transmembrane region" description="Helical" evidence="5">
    <location>
        <begin position="187"/>
        <end position="210"/>
    </location>
</feature>
<keyword evidence="3 5" id="KW-1133">Transmembrane helix</keyword>
<proteinExistence type="predicted"/>
<feature type="transmembrane region" description="Helical" evidence="5">
    <location>
        <begin position="150"/>
        <end position="175"/>
    </location>
</feature>
<gene>
    <name evidence="7" type="ORF">CK500_04650</name>
</gene>
<feature type="transmembrane region" description="Helical" evidence="5">
    <location>
        <begin position="278"/>
        <end position="295"/>
    </location>
</feature>
<accession>A0A2A2FJ77</accession>
<dbReference type="RefSeq" id="WP_095636085.1">
    <property type="nucleotide sequence ID" value="NZ_NSKC01000002.1"/>
</dbReference>
<dbReference type="Pfam" id="PF00892">
    <property type="entry name" value="EamA"/>
    <property type="match status" value="2"/>
</dbReference>
<feature type="transmembrane region" description="Helical" evidence="5">
    <location>
        <begin position="69"/>
        <end position="88"/>
    </location>
</feature>
<evidence type="ECO:0000313" key="8">
    <source>
        <dbReference type="Proteomes" id="UP000218083"/>
    </source>
</evidence>
<dbReference type="GO" id="GO:0016020">
    <property type="term" value="C:membrane"/>
    <property type="evidence" value="ECO:0007669"/>
    <property type="project" value="UniProtKB-SubCell"/>
</dbReference>
<evidence type="ECO:0000256" key="4">
    <source>
        <dbReference type="ARBA" id="ARBA00023136"/>
    </source>
</evidence>
<dbReference type="AlphaFoldDB" id="A0A2A2FJ77"/>
<dbReference type="PANTHER" id="PTHR32322:SF2">
    <property type="entry name" value="EAMA DOMAIN-CONTAINING PROTEIN"/>
    <property type="match status" value="1"/>
</dbReference>
<keyword evidence="2 5" id="KW-0812">Transmembrane</keyword>
<organism evidence="7 8">
    <name type="scientific">Halorubrum salipaludis</name>
    <dbReference type="NCBI Taxonomy" id="2032630"/>
    <lineage>
        <taxon>Archaea</taxon>
        <taxon>Methanobacteriati</taxon>
        <taxon>Methanobacteriota</taxon>
        <taxon>Stenosarchaea group</taxon>
        <taxon>Halobacteria</taxon>
        <taxon>Halobacteriales</taxon>
        <taxon>Haloferacaceae</taxon>
        <taxon>Halorubrum</taxon>
    </lineage>
</organism>
<name>A0A2A2FJ77_9EURY</name>
<feature type="domain" description="EamA" evidence="6">
    <location>
        <begin position="156"/>
        <end position="295"/>
    </location>
</feature>
<dbReference type="Proteomes" id="UP000218083">
    <property type="component" value="Unassembled WGS sequence"/>
</dbReference>